<organism evidence="1 2">
    <name type="scientific">Prunus persica</name>
    <name type="common">Peach</name>
    <name type="synonym">Amygdalus persica</name>
    <dbReference type="NCBI Taxonomy" id="3760"/>
    <lineage>
        <taxon>Eukaryota</taxon>
        <taxon>Viridiplantae</taxon>
        <taxon>Streptophyta</taxon>
        <taxon>Embryophyta</taxon>
        <taxon>Tracheophyta</taxon>
        <taxon>Spermatophyta</taxon>
        <taxon>Magnoliopsida</taxon>
        <taxon>eudicotyledons</taxon>
        <taxon>Gunneridae</taxon>
        <taxon>Pentapetalae</taxon>
        <taxon>rosids</taxon>
        <taxon>fabids</taxon>
        <taxon>Rosales</taxon>
        <taxon>Rosaceae</taxon>
        <taxon>Amygdaloideae</taxon>
        <taxon>Amygdaleae</taxon>
        <taxon>Prunus</taxon>
    </lineage>
</organism>
<keyword evidence="2" id="KW-1185">Reference proteome</keyword>
<dbReference type="Proteomes" id="UP000006882">
    <property type="component" value="Chromosome G5"/>
</dbReference>
<gene>
    <name evidence="1" type="ORF">PRUPE_5G237100</name>
</gene>
<dbReference type="Gramene" id="ONI09418">
    <property type="protein sequence ID" value="ONI09418"/>
    <property type="gene ID" value="PRUPE_5G237100"/>
</dbReference>
<accession>A0A251PCX4</accession>
<evidence type="ECO:0000313" key="2">
    <source>
        <dbReference type="Proteomes" id="UP000006882"/>
    </source>
</evidence>
<dbReference type="EMBL" id="CM007655">
    <property type="protein sequence ID" value="ONI09418.1"/>
    <property type="molecule type" value="Genomic_DNA"/>
</dbReference>
<reference evidence="1 2" key="1">
    <citation type="journal article" date="2013" name="Nat. Genet.">
        <title>The high-quality draft genome of peach (Prunus persica) identifies unique patterns of genetic diversity, domestication and genome evolution.</title>
        <authorList>
            <consortium name="International Peach Genome Initiative"/>
            <person name="Verde I."/>
            <person name="Abbott A.G."/>
            <person name="Scalabrin S."/>
            <person name="Jung S."/>
            <person name="Shu S."/>
            <person name="Marroni F."/>
            <person name="Zhebentyayeva T."/>
            <person name="Dettori M.T."/>
            <person name="Grimwood J."/>
            <person name="Cattonaro F."/>
            <person name="Zuccolo A."/>
            <person name="Rossini L."/>
            <person name="Jenkins J."/>
            <person name="Vendramin E."/>
            <person name="Meisel L.A."/>
            <person name="Decroocq V."/>
            <person name="Sosinski B."/>
            <person name="Prochnik S."/>
            <person name="Mitros T."/>
            <person name="Policriti A."/>
            <person name="Cipriani G."/>
            <person name="Dondini L."/>
            <person name="Ficklin S."/>
            <person name="Goodstein D.M."/>
            <person name="Xuan P."/>
            <person name="Del Fabbro C."/>
            <person name="Aramini V."/>
            <person name="Copetti D."/>
            <person name="Gonzalez S."/>
            <person name="Horner D.S."/>
            <person name="Falchi R."/>
            <person name="Lucas S."/>
            <person name="Mica E."/>
            <person name="Maldonado J."/>
            <person name="Lazzari B."/>
            <person name="Bielenberg D."/>
            <person name="Pirona R."/>
            <person name="Miculan M."/>
            <person name="Barakat A."/>
            <person name="Testolin R."/>
            <person name="Stella A."/>
            <person name="Tartarini S."/>
            <person name="Tonutti P."/>
            <person name="Arus P."/>
            <person name="Orellana A."/>
            <person name="Wells C."/>
            <person name="Main D."/>
            <person name="Vizzotto G."/>
            <person name="Silva H."/>
            <person name="Salamini F."/>
            <person name="Schmutz J."/>
            <person name="Morgante M."/>
            <person name="Rokhsar D.S."/>
        </authorList>
    </citation>
    <scope>NUCLEOTIDE SEQUENCE [LARGE SCALE GENOMIC DNA]</scope>
    <source>
        <strain evidence="2">cv. Nemared</strain>
    </source>
</reference>
<sequence length="87" mass="9683">MKKCSWVGPPGSAMRAFSNSFPDFGFKRFPIFSWWNLYMPSVYGPGGFTTSGLKSVHDHSVLFGCFSSAPATIHELSWLAVIQYLSL</sequence>
<protein>
    <submittedName>
        <fullName evidence="1">Uncharacterized protein</fullName>
    </submittedName>
</protein>
<dbReference type="AlphaFoldDB" id="A0A251PCX4"/>
<proteinExistence type="predicted"/>
<name>A0A251PCX4_PRUPE</name>
<evidence type="ECO:0000313" key="1">
    <source>
        <dbReference type="EMBL" id="ONI09418.1"/>
    </source>
</evidence>